<sequence>MSISSFYKTDLSLQLLGVSQQASKAFIDIMKENLAEEKAFVVTTQFCISGGSPEDISNSLRKLDGLIEKGSLEFLTRVFQDLRLVRMFPDSAIFRCQAALQNAVAEQSSHLRSSK</sequence>
<dbReference type="AlphaFoldDB" id="A0A6A4LLH8"/>
<gene>
    <name evidence="1" type="ORF">C3L33_12641</name>
</gene>
<accession>A0A6A4LLH8</accession>
<protein>
    <submittedName>
        <fullName evidence="1">Uncharacterized protein</fullName>
    </submittedName>
</protein>
<reference evidence="1 2" key="1">
    <citation type="journal article" date="2019" name="Genome Biol. Evol.">
        <title>The Rhododendron genome and chromosomal organization provide insight into shared whole-genome duplications across the heath family (Ericaceae).</title>
        <authorList>
            <person name="Soza V.L."/>
            <person name="Lindsley D."/>
            <person name="Waalkes A."/>
            <person name="Ramage E."/>
            <person name="Patwardhan R.P."/>
            <person name="Burton J.N."/>
            <person name="Adey A."/>
            <person name="Kumar A."/>
            <person name="Qiu R."/>
            <person name="Shendure J."/>
            <person name="Hall B."/>
        </authorList>
    </citation>
    <scope>NUCLEOTIDE SEQUENCE [LARGE SCALE GENOMIC DNA]</scope>
    <source>
        <strain evidence="1">RSF 1966-606</strain>
    </source>
</reference>
<dbReference type="OrthoDB" id="1773172at2759"/>
<evidence type="ECO:0000313" key="1">
    <source>
        <dbReference type="EMBL" id="KAE9455457.1"/>
    </source>
</evidence>
<comment type="caution">
    <text evidence="1">The sequence shown here is derived from an EMBL/GenBank/DDBJ whole genome shotgun (WGS) entry which is preliminary data.</text>
</comment>
<dbReference type="Proteomes" id="UP000428333">
    <property type="component" value="Linkage Group LG07"/>
</dbReference>
<proteinExistence type="predicted"/>
<organism evidence="1 2">
    <name type="scientific">Rhododendron williamsianum</name>
    <dbReference type="NCBI Taxonomy" id="262921"/>
    <lineage>
        <taxon>Eukaryota</taxon>
        <taxon>Viridiplantae</taxon>
        <taxon>Streptophyta</taxon>
        <taxon>Embryophyta</taxon>
        <taxon>Tracheophyta</taxon>
        <taxon>Spermatophyta</taxon>
        <taxon>Magnoliopsida</taxon>
        <taxon>eudicotyledons</taxon>
        <taxon>Gunneridae</taxon>
        <taxon>Pentapetalae</taxon>
        <taxon>asterids</taxon>
        <taxon>Ericales</taxon>
        <taxon>Ericaceae</taxon>
        <taxon>Ericoideae</taxon>
        <taxon>Rhodoreae</taxon>
        <taxon>Rhododendron</taxon>
    </lineage>
</organism>
<feature type="non-terminal residue" evidence="1">
    <location>
        <position position="1"/>
    </location>
</feature>
<keyword evidence="2" id="KW-1185">Reference proteome</keyword>
<name>A0A6A4LLH8_9ERIC</name>
<evidence type="ECO:0000313" key="2">
    <source>
        <dbReference type="Proteomes" id="UP000428333"/>
    </source>
</evidence>
<dbReference type="EMBL" id="QEFC01001844">
    <property type="protein sequence ID" value="KAE9455457.1"/>
    <property type="molecule type" value="Genomic_DNA"/>
</dbReference>